<dbReference type="STRING" id="1714016.BA724_15755"/>
<sequence>MKIQPQATLTPIQPAIVPAQGESAVASLEATAGTTPKMEKQPPELAAFTEKGMTLTKEGAQAVKTFMETAPGTDEDKLATVKALAEKGIMPSESSLKAVHAALTGTPFGKQAAEWLKRSGIDFPENTRAAIEKALQLGRVQEAVETIKSSPLPEDVAKQVEALVKKSSSSSQLAEALKTLAREQNIPVSKLMERAGAIQAEIVNNTAKQKLADAISLLLKQQPDHALLHELARKLDQSGSLPDIVQALRTLFAGDRTSVIKPLAEALQLADMAQTKMAASLQPSGIIMPETEETEPSLPQKAAGMIQKEPSFERITSFMKDTLPELGGAIEKAEALMASGKELAARGELMKAVEPLIPPPAANSAPVIPDELFAQVPPASKNVIMTTITEKMSQSAIDFKQFKRDIMRNLQTAELLVKTPQQAKPVVETAIKTLDNAILKGDFMMYTDMKTEKQLMQASQQLADARKLLTKGDTQAAARIVADVKALIDKVTFKPSDSRVMHMVTQELADTPQRNLAGAMAGLYETPGARNAFELVRAAGFNYEHEQAATLLKGKAEVPNAIKQALLASMGQQSGSGGEQASANLTGQQLLSKPESGLQSMMMSLPFLLGGQAENVNVFIRSKDGGQQVDWENCSIHFLFETKKLGPVGMTISSADRNLSVKVQNDREDFQQKMEPLTVVLKDRLSDIGYRVGAVQFGTFAKKEEKAEVKAGTTSSSSKGFDFTI</sequence>
<evidence type="ECO:0000313" key="1">
    <source>
        <dbReference type="EMBL" id="OES46044.1"/>
    </source>
</evidence>
<protein>
    <recommendedName>
        <fullName evidence="3">Flagellar hook-length control protein-like C-terminal domain-containing protein</fullName>
    </recommendedName>
</protein>
<gene>
    <name evidence="1" type="ORF">BA724_15755</name>
</gene>
<evidence type="ECO:0000313" key="2">
    <source>
        <dbReference type="Proteomes" id="UP000095658"/>
    </source>
</evidence>
<dbReference type="AlphaFoldDB" id="A0A1E7DSI5"/>
<proteinExistence type="predicted"/>
<reference evidence="1 2" key="1">
    <citation type="submission" date="2016-06" db="EMBL/GenBank/DDBJ databases">
        <title>Domibacillus iocasae genome sequencing.</title>
        <authorList>
            <person name="Verma A."/>
            <person name="Pal Y."/>
            <person name="Ojha A.K."/>
            <person name="Krishnamurthi S."/>
        </authorList>
    </citation>
    <scope>NUCLEOTIDE SEQUENCE [LARGE SCALE GENOMIC DNA]</scope>
    <source>
        <strain evidence="1 2">DSM 29979</strain>
    </source>
</reference>
<accession>A0A1E7DSI5</accession>
<dbReference type="Proteomes" id="UP000095658">
    <property type="component" value="Unassembled WGS sequence"/>
</dbReference>
<dbReference type="EMBL" id="MAMP01000006">
    <property type="protein sequence ID" value="OES46044.1"/>
    <property type="molecule type" value="Genomic_DNA"/>
</dbReference>
<keyword evidence="2" id="KW-1185">Reference proteome</keyword>
<comment type="caution">
    <text evidence="1">The sequence shown here is derived from an EMBL/GenBank/DDBJ whole genome shotgun (WGS) entry which is preliminary data.</text>
</comment>
<name>A0A1E7DSI5_9BACI</name>
<dbReference type="RefSeq" id="WP_069937202.1">
    <property type="nucleotide sequence ID" value="NZ_MAMP01000006.1"/>
</dbReference>
<dbReference type="OrthoDB" id="2351076at2"/>
<organism evidence="1 2">
    <name type="scientific">Domibacillus iocasae</name>
    <dbReference type="NCBI Taxonomy" id="1714016"/>
    <lineage>
        <taxon>Bacteria</taxon>
        <taxon>Bacillati</taxon>
        <taxon>Bacillota</taxon>
        <taxon>Bacilli</taxon>
        <taxon>Bacillales</taxon>
        <taxon>Bacillaceae</taxon>
        <taxon>Domibacillus</taxon>
    </lineage>
</organism>
<evidence type="ECO:0008006" key="3">
    <source>
        <dbReference type="Google" id="ProtNLM"/>
    </source>
</evidence>